<dbReference type="GO" id="GO:0005840">
    <property type="term" value="C:ribosome"/>
    <property type="evidence" value="ECO:0007669"/>
    <property type="project" value="UniProtKB-KW"/>
</dbReference>
<keyword evidence="7" id="KW-1185">Reference proteome</keyword>
<protein>
    <submittedName>
        <fullName evidence="6">Ribosomal protein L5</fullName>
    </submittedName>
</protein>
<dbReference type="OrthoDB" id="539541at2759"/>
<name>A0A316UML7_9BASI</name>
<feature type="region of interest" description="Disordered" evidence="4">
    <location>
        <begin position="1"/>
        <end position="79"/>
    </location>
</feature>
<evidence type="ECO:0000256" key="3">
    <source>
        <dbReference type="ARBA" id="ARBA00023274"/>
    </source>
</evidence>
<evidence type="ECO:0000259" key="5">
    <source>
        <dbReference type="Pfam" id="PF00673"/>
    </source>
</evidence>
<dbReference type="RefSeq" id="XP_025361111.1">
    <property type="nucleotide sequence ID" value="XM_025506523.1"/>
</dbReference>
<feature type="compositionally biased region" description="Low complexity" evidence="4">
    <location>
        <begin position="1"/>
        <end position="38"/>
    </location>
</feature>
<sequence length="368" mass="39453">MASSSSRTALTRLASTSTSTSSSAARYASTSATKAAPPASSPPPPASPSSLVPPRNILHPSPSTSNSTASSAHSPLTHLTVGPTQLNRYEEHYRRTLAPSLLYMTHDPEWSKLTASEKLAAAPTSDSVRRWDPSNPYAKNRPARPPRGARTLQPGPVKPNFEDPTKDLVALDRVVLTAFCEDAISSKHALLPLVAQFRAITGLTPRGSWADPASGLDHKDATTTHLNKAQGHISILRAKSGVASFKIRPGMPVGVQAVLPRPVAMDFLDVLVTFVLPRMRTFQGFLLPPSSQPEGSPAAMSGVVSLGMRPEAMGYFPQTEVNWDAYSNRGIGFQIDCITNQRGPRATLRARQLLSGLGVPFVRRGDVR</sequence>
<organism evidence="6 7">
    <name type="scientific">Jaminaea rosea</name>
    <dbReference type="NCBI Taxonomy" id="1569628"/>
    <lineage>
        <taxon>Eukaryota</taxon>
        <taxon>Fungi</taxon>
        <taxon>Dikarya</taxon>
        <taxon>Basidiomycota</taxon>
        <taxon>Ustilaginomycotina</taxon>
        <taxon>Exobasidiomycetes</taxon>
        <taxon>Microstromatales</taxon>
        <taxon>Microstromatales incertae sedis</taxon>
        <taxon>Jaminaea</taxon>
    </lineage>
</organism>
<proteinExistence type="inferred from homology"/>
<keyword evidence="2 6" id="KW-0689">Ribosomal protein</keyword>
<keyword evidence="3" id="KW-0687">Ribonucleoprotein</keyword>
<dbReference type="GO" id="GO:1990904">
    <property type="term" value="C:ribonucleoprotein complex"/>
    <property type="evidence" value="ECO:0007669"/>
    <property type="project" value="UniProtKB-KW"/>
</dbReference>
<feature type="compositionally biased region" description="Low complexity" evidence="4">
    <location>
        <begin position="59"/>
        <end position="74"/>
    </location>
</feature>
<dbReference type="InterPro" id="IPR002132">
    <property type="entry name" value="Ribosomal_uL5"/>
</dbReference>
<comment type="similarity">
    <text evidence="1">Belongs to the universal ribosomal protein uL5 family.</text>
</comment>
<evidence type="ECO:0000256" key="4">
    <source>
        <dbReference type="SAM" id="MobiDB-lite"/>
    </source>
</evidence>
<dbReference type="EMBL" id="KZ819671">
    <property type="protein sequence ID" value="PWN26499.1"/>
    <property type="molecule type" value="Genomic_DNA"/>
</dbReference>
<dbReference type="SUPFAM" id="SSF55282">
    <property type="entry name" value="RL5-like"/>
    <property type="match status" value="1"/>
</dbReference>
<evidence type="ECO:0000313" key="6">
    <source>
        <dbReference type="EMBL" id="PWN26499.1"/>
    </source>
</evidence>
<dbReference type="STRING" id="1569628.A0A316UML7"/>
<dbReference type="GO" id="GO:0003735">
    <property type="term" value="F:structural constituent of ribosome"/>
    <property type="evidence" value="ECO:0007669"/>
    <property type="project" value="InterPro"/>
</dbReference>
<dbReference type="InterPro" id="IPR022803">
    <property type="entry name" value="Ribosomal_uL5_dom_sf"/>
</dbReference>
<dbReference type="InterPro" id="IPR031309">
    <property type="entry name" value="Ribosomal_uL5_C"/>
</dbReference>
<dbReference type="PANTHER" id="PTHR11994">
    <property type="entry name" value="60S RIBOSOMAL PROTEIN L11-RELATED"/>
    <property type="match status" value="1"/>
</dbReference>
<feature type="region of interest" description="Disordered" evidence="4">
    <location>
        <begin position="121"/>
        <end position="163"/>
    </location>
</feature>
<dbReference type="AlphaFoldDB" id="A0A316UML7"/>
<evidence type="ECO:0000256" key="1">
    <source>
        <dbReference type="ARBA" id="ARBA00008553"/>
    </source>
</evidence>
<dbReference type="Proteomes" id="UP000245884">
    <property type="component" value="Unassembled WGS sequence"/>
</dbReference>
<feature type="domain" description="Large ribosomal subunit protein uL5 C-terminal" evidence="5">
    <location>
        <begin position="252"/>
        <end position="361"/>
    </location>
</feature>
<evidence type="ECO:0000313" key="7">
    <source>
        <dbReference type="Proteomes" id="UP000245884"/>
    </source>
</evidence>
<evidence type="ECO:0000256" key="2">
    <source>
        <dbReference type="ARBA" id="ARBA00022980"/>
    </source>
</evidence>
<dbReference type="Gene3D" id="3.30.1440.10">
    <property type="match status" value="1"/>
</dbReference>
<reference evidence="6 7" key="1">
    <citation type="journal article" date="2018" name="Mol. Biol. Evol.">
        <title>Broad Genomic Sampling Reveals a Smut Pathogenic Ancestry of the Fungal Clade Ustilaginomycotina.</title>
        <authorList>
            <person name="Kijpornyongpan T."/>
            <person name="Mondo S.J."/>
            <person name="Barry K."/>
            <person name="Sandor L."/>
            <person name="Lee J."/>
            <person name="Lipzen A."/>
            <person name="Pangilinan J."/>
            <person name="LaButti K."/>
            <person name="Hainaut M."/>
            <person name="Henrissat B."/>
            <person name="Grigoriev I.V."/>
            <person name="Spatafora J.W."/>
            <person name="Aime M.C."/>
        </authorList>
    </citation>
    <scope>NUCLEOTIDE SEQUENCE [LARGE SCALE GENOMIC DNA]</scope>
    <source>
        <strain evidence="6 7">MCA 5214</strain>
    </source>
</reference>
<dbReference type="GeneID" id="37028346"/>
<dbReference type="GO" id="GO:0006412">
    <property type="term" value="P:translation"/>
    <property type="evidence" value="ECO:0007669"/>
    <property type="project" value="InterPro"/>
</dbReference>
<accession>A0A316UML7</accession>
<dbReference type="Pfam" id="PF00673">
    <property type="entry name" value="Ribosomal_L5_C"/>
    <property type="match status" value="1"/>
</dbReference>
<gene>
    <name evidence="6" type="ORF">BDZ90DRAFT_233128</name>
</gene>